<gene>
    <name evidence="2" type="ORF">COU20_01155</name>
</gene>
<evidence type="ECO:0000313" key="3">
    <source>
        <dbReference type="Proteomes" id="UP000231379"/>
    </source>
</evidence>
<feature type="transmembrane region" description="Helical" evidence="1">
    <location>
        <begin position="56"/>
        <end position="78"/>
    </location>
</feature>
<feature type="transmembrane region" description="Helical" evidence="1">
    <location>
        <begin position="20"/>
        <end position="44"/>
    </location>
</feature>
<dbReference type="EMBL" id="PFBM01000009">
    <property type="protein sequence ID" value="PIR82633.1"/>
    <property type="molecule type" value="Genomic_DNA"/>
</dbReference>
<organism evidence="2 3">
    <name type="scientific">Candidatus Kaiserbacteria bacterium CG10_big_fil_rev_8_21_14_0_10_59_10</name>
    <dbReference type="NCBI Taxonomy" id="1974612"/>
    <lineage>
        <taxon>Bacteria</taxon>
        <taxon>Candidatus Kaiseribacteriota</taxon>
    </lineage>
</organism>
<keyword evidence="1" id="KW-0472">Membrane</keyword>
<proteinExistence type="predicted"/>
<evidence type="ECO:0000256" key="1">
    <source>
        <dbReference type="SAM" id="Phobius"/>
    </source>
</evidence>
<name>A0A2H0U898_9BACT</name>
<evidence type="ECO:0000313" key="2">
    <source>
        <dbReference type="EMBL" id="PIR82633.1"/>
    </source>
</evidence>
<protein>
    <submittedName>
        <fullName evidence="2">Uncharacterized protein</fullName>
    </submittedName>
</protein>
<dbReference type="Proteomes" id="UP000231379">
    <property type="component" value="Unassembled WGS sequence"/>
</dbReference>
<comment type="caution">
    <text evidence="2">The sequence shown here is derived from an EMBL/GenBank/DDBJ whole genome shotgun (WGS) entry which is preliminary data.</text>
</comment>
<dbReference type="AlphaFoldDB" id="A0A2H0U898"/>
<sequence>MAPGAGVDLLNRITTLIIDPAIAVIFTAGLLLFLWGLIEFLWTLNQGGDRNKGVQHMLWGVVGMLIMVSVYGIVNLVVNTLGITVSGATDTSRIQNVPQFDFFN</sequence>
<keyword evidence="1" id="KW-0812">Transmembrane</keyword>
<keyword evidence="1" id="KW-1133">Transmembrane helix</keyword>
<accession>A0A2H0U898</accession>
<reference evidence="3" key="1">
    <citation type="submission" date="2017-09" db="EMBL/GenBank/DDBJ databases">
        <title>Depth-based differentiation of microbial function through sediment-hosted aquifers and enrichment of novel symbionts in the deep terrestrial subsurface.</title>
        <authorList>
            <person name="Probst A.J."/>
            <person name="Ladd B."/>
            <person name="Jarett J.K."/>
            <person name="Geller-Mcgrath D.E."/>
            <person name="Sieber C.M.K."/>
            <person name="Emerson J.B."/>
            <person name="Anantharaman K."/>
            <person name="Thomas B.C."/>
            <person name="Malmstrom R."/>
            <person name="Stieglmeier M."/>
            <person name="Klingl A."/>
            <person name="Woyke T."/>
            <person name="Ryan C.M."/>
            <person name="Banfield J.F."/>
        </authorList>
    </citation>
    <scope>NUCLEOTIDE SEQUENCE [LARGE SCALE GENOMIC DNA]</scope>
</reference>